<dbReference type="EMBL" id="CAJPUY010000018">
    <property type="protein sequence ID" value="CAG2152279.1"/>
    <property type="molecule type" value="Genomic_DNA"/>
</dbReference>
<dbReference type="GO" id="GO:0017001">
    <property type="term" value="P:antibiotic catabolic process"/>
    <property type="evidence" value="ECO:0007669"/>
    <property type="project" value="UniProtKB-UniRule"/>
</dbReference>
<keyword evidence="3 5" id="KW-0456">Lyase</keyword>
<evidence type="ECO:0000256" key="1">
    <source>
        <dbReference type="ARBA" id="ARBA00022723"/>
    </source>
</evidence>
<dbReference type="Gene3D" id="2.130.10.10">
    <property type="entry name" value="YVTN repeat-like/Quinoprotein amine dehydrogenase"/>
    <property type="match status" value="2"/>
</dbReference>
<dbReference type="GO" id="GO:0046677">
    <property type="term" value="P:response to antibiotic"/>
    <property type="evidence" value="ECO:0007669"/>
    <property type="project" value="UniProtKB-UniRule"/>
</dbReference>
<comment type="similarity">
    <text evidence="5">Belongs to the Vgb family.</text>
</comment>
<dbReference type="PANTHER" id="PTHR40274">
    <property type="entry name" value="VIRGINIAMYCIN B LYASE"/>
    <property type="match status" value="1"/>
</dbReference>
<dbReference type="RefSeq" id="WP_211949468.1">
    <property type="nucleotide sequence ID" value="NZ_CAJPUY010000018.1"/>
</dbReference>
<comment type="caution">
    <text evidence="6">The sequence shown here is derived from an EMBL/GenBank/DDBJ whole genome shotgun (WGS) entry which is preliminary data.</text>
</comment>
<organism evidence="6 7">
    <name type="scientific">Cupriavidus yeoncheonensis</name>
    <dbReference type="NCBI Taxonomy" id="1462994"/>
    <lineage>
        <taxon>Bacteria</taxon>
        <taxon>Pseudomonadati</taxon>
        <taxon>Pseudomonadota</taxon>
        <taxon>Betaproteobacteria</taxon>
        <taxon>Burkholderiales</taxon>
        <taxon>Burkholderiaceae</taxon>
        <taxon>Cupriavidus</taxon>
    </lineage>
</organism>
<dbReference type="PANTHER" id="PTHR40274:SF3">
    <property type="entry name" value="VIRGINIAMYCIN B LYASE"/>
    <property type="match status" value="1"/>
</dbReference>
<name>A0A916IY96_9BURK</name>
<evidence type="ECO:0000256" key="3">
    <source>
        <dbReference type="ARBA" id="ARBA00023239"/>
    </source>
</evidence>
<dbReference type="InterPro" id="IPR015943">
    <property type="entry name" value="WD40/YVTN_repeat-like_dom_sf"/>
</dbReference>
<evidence type="ECO:0000256" key="2">
    <source>
        <dbReference type="ARBA" id="ARBA00022842"/>
    </source>
</evidence>
<evidence type="ECO:0000256" key="4">
    <source>
        <dbReference type="ARBA" id="ARBA00023251"/>
    </source>
</evidence>
<evidence type="ECO:0000256" key="5">
    <source>
        <dbReference type="PIRNR" id="PIRNR026412"/>
    </source>
</evidence>
<dbReference type="GO" id="GO:0030288">
    <property type="term" value="C:outer membrane-bounded periplasmic space"/>
    <property type="evidence" value="ECO:0007669"/>
    <property type="project" value="TreeGrafter"/>
</dbReference>
<keyword evidence="4 5" id="KW-0046">Antibiotic resistance</keyword>
<dbReference type="GO" id="GO:0000287">
    <property type="term" value="F:magnesium ion binding"/>
    <property type="evidence" value="ECO:0007669"/>
    <property type="project" value="UniProtKB-UniRule"/>
</dbReference>
<dbReference type="Proteomes" id="UP000672934">
    <property type="component" value="Unassembled WGS sequence"/>
</dbReference>
<evidence type="ECO:0000313" key="7">
    <source>
        <dbReference type="Proteomes" id="UP000672934"/>
    </source>
</evidence>
<comment type="subunit">
    <text evidence="5">Monomer.</text>
</comment>
<protein>
    <recommendedName>
        <fullName evidence="5">Virginiamycin B lyase</fullName>
        <ecNumber evidence="5">4.2.99.-</ecNumber>
    </recommendedName>
    <alternativeName>
        <fullName evidence="5">Streptogramin B lyase</fullName>
    </alternativeName>
</protein>
<dbReference type="SUPFAM" id="SSF101898">
    <property type="entry name" value="NHL repeat"/>
    <property type="match status" value="1"/>
</dbReference>
<reference evidence="6" key="1">
    <citation type="submission" date="2021-03" db="EMBL/GenBank/DDBJ databases">
        <authorList>
            <person name="Peeters C."/>
        </authorList>
    </citation>
    <scope>NUCLEOTIDE SEQUENCE</scope>
    <source>
        <strain evidence="6">LMG 31506</strain>
    </source>
</reference>
<accession>A0A916IY96</accession>
<keyword evidence="7" id="KW-1185">Reference proteome</keyword>
<proteinExistence type="inferred from homology"/>
<gene>
    <name evidence="6" type="primary">vgb</name>
    <name evidence="6" type="ORF">LMG31506_04574</name>
</gene>
<dbReference type="EC" id="4.2.99.-" evidence="5"/>
<evidence type="ECO:0000313" key="6">
    <source>
        <dbReference type="EMBL" id="CAG2152279.1"/>
    </source>
</evidence>
<dbReference type="AlphaFoldDB" id="A0A916IY96"/>
<dbReference type="InterPro" id="IPR011217">
    <property type="entry name" value="Vgb_bact"/>
</dbReference>
<dbReference type="InterPro" id="IPR051344">
    <property type="entry name" value="Vgb"/>
</dbReference>
<sequence length="343" mass="36267">MRLPLLGAVLAAGVVAAAATVVGAEGTMPPRIQSYPVPAGSHPHDIAPAPDGTVWFTAQSTGELGRLDPATGKTTRVPLGPGAAPHGVIVGPDGAAWVTDGGQNAILRVDPGTHEAKRFPLPSGQGNANLNTAVFDTRGHLWFTGQNGVYGELDPVSGRMRMFDAPRGRGPYGIAVTPGGEIYFASLAGDYIARIDAASGAAHVIAPPAPRSGPRRIWSDSQGVLWVSEWTAGKLGAYDPRTGRWREWTLPGESPHAYAMYVDEQDKVWLSDWGKNAVLRFDPQTGRFETFASPRPDANVRQMLGRPGEAWAAESGTDHLVVYRFGAGGPLTGAGGRRRTNPQ</sequence>
<dbReference type="Pfam" id="PF24684">
    <property type="entry name" value="Vgb_lyase"/>
    <property type="match status" value="1"/>
</dbReference>
<dbReference type="GO" id="GO:0016835">
    <property type="term" value="F:carbon-oxygen lyase activity"/>
    <property type="evidence" value="ECO:0007669"/>
    <property type="project" value="UniProtKB-UniRule"/>
</dbReference>
<comment type="cofactor">
    <cofactor evidence="5">
        <name>Mg(2+)</name>
        <dbReference type="ChEBI" id="CHEBI:18420"/>
    </cofactor>
</comment>
<comment type="function">
    <text evidence="5">Inactivates the type B streptogramin antibiotics by linearizing the lactone ring at the ester linkage, generating a free phenylglycine carboxylate and converting the threonyl moiety into 2-amino-butenoic acid.</text>
</comment>
<dbReference type="PIRSF" id="PIRSF026412">
    <property type="entry name" value="Streptogrm_lyase"/>
    <property type="match status" value="1"/>
</dbReference>
<keyword evidence="2 5" id="KW-0460">Magnesium</keyword>
<keyword evidence="1 5" id="KW-0479">Metal-binding</keyword>